<sequence length="72" mass="8141">MRRQRVSSKAIASVGFDGATNILEVEYRSGAVYRYFQVPRSEVDGLLSADSMGRYVNTRIKPRYSYVCIQAS</sequence>
<dbReference type="InterPro" id="IPR025309">
    <property type="entry name" value="KTSC_dom"/>
</dbReference>
<dbReference type="Proteomes" id="UP000475214">
    <property type="component" value="Unassembled WGS sequence"/>
</dbReference>
<organism evidence="2 3">
    <name type="scientific">Phytoactinopolyspora halotolerans</name>
    <dbReference type="NCBI Taxonomy" id="1981512"/>
    <lineage>
        <taxon>Bacteria</taxon>
        <taxon>Bacillati</taxon>
        <taxon>Actinomycetota</taxon>
        <taxon>Actinomycetes</taxon>
        <taxon>Jiangellales</taxon>
        <taxon>Jiangellaceae</taxon>
        <taxon>Phytoactinopolyspora</taxon>
    </lineage>
</organism>
<name>A0A6L9S4I1_9ACTN</name>
<dbReference type="RefSeq" id="WP_163734951.1">
    <property type="nucleotide sequence ID" value="NZ_JAAGOA010000004.1"/>
</dbReference>
<evidence type="ECO:0000313" key="2">
    <source>
        <dbReference type="EMBL" id="NED99998.1"/>
    </source>
</evidence>
<accession>A0A6L9S4I1</accession>
<comment type="caution">
    <text evidence="2">The sequence shown here is derived from an EMBL/GenBank/DDBJ whole genome shotgun (WGS) entry which is preliminary data.</text>
</comment>
<protein>
    <submittedName>
        <fullName evidence="2">KTSC domain-containing protein</fullName>
    </submittedName>
</protein>
<dbReference type="Pfam" id="PF13619">
    <property type="entry name" value="KTSC"/>
    <property type="match status" value="1"/>
</dbReference>
<feature type="domain" description="KTSC" evidence="1">
    <location>
        <begin position="7"/>
        <end position="64"/>
    </location>
</feature>
<reference evidence="2 3" key="1">
    <citation type="submission" date="2020-02" db="EMBL/GenBank/DDBJ databases">
        <authorList>
            <person name="Li X.-J."/>
            <person name="Han X.-M."/>
        </authorList>
    </citation>
    <scope>NUCLEOTIDE SEQUENCE [LARGE SCALE GENOMIC DNA]</scope>
    <source>
        <strain evidence="2 3">CCTCC AB 2017055</strain>
    </source>
</reference>
<gene>
    <name evidence="2" type="ORF">G1H10_07430</name>
</gene>
<dbReference type="AlphaFoldDB" id="A0A6L9S4I1"/>
<evidence type="ECO:0000313" key="3">
    <source>
        <dbReference type="Proteomes" id="UP000475214"/>
    </source>
</evidence>
<keyword evidence="3" id="KW-1185">Reference proteome</keyword>
<evidence type="ECO:0000259" key="1">
    <source>
        <dbReference type="Pfam" id="PF13619"/>
    </source>
</evidence>
<dbReference type="EMBL" id="JAAGOA010000004">
    <property type="protein sequence ID" value="NED99998.1"/>
    <property type="molecule type" value="Genomic_DNA"/>
</dbReference>
<proteinExistence type="predicted"/>